<keyword evidence="13" id="KW-1185">Reference proteome</keyword>
<dbReference type="EMBL" id="AP025017">
    <property type="protein sequence ID" value="BDA65034.1"/>
    <property type="molecule type" value="Genomic_DNA"/>
</dbReference>
<keyword evidence="3" id="KW-0813">Transport</keyword>
<evidence type="ECO:0000313" key="12">
    <source>
        <dbReference type="EMBL" id="BDA65034.1"/>
    </source>
</evidence>
<evidence type="ECO:0000256" key="5">
    <source>
        <dbReference type="ARBA" id="ARBA00022989"/>
    </source>
</evidence>
<gene>
    <name evidence="12" type="ORF">MANAM107_18680</name>
</gene>
<dbReference type="Gene3D" id="1.20.1510.10">
    <property type="entry name" value="Cation efflux protein transmembrane domain"/>
    <property type="match status" value="1"/>
</dbReference>
<dbReference type="PANTHER" id="PTHR11562">
    <property type="entry name" value="CATION EFFLUX PROTEIN/ ZINC TRANSPORTER"/>
    <property type="match status" value="1"/>
</dbReference>
<evidence type="ECO:0000256" key="8">
    <source>
        <dbReference type="SAM" id="MobiDB-lite"/>
    </source>
</evidence>
<dbReference type="Proteomes" id="UP000824496">
    <property type="component" value="Chromosome"/>
</dbReference>
<evidence type="ECO:0000256" key="1">
    <source>
        <dbReference type="ARBA" id="ARBA00004141"/>
    </source>
</evidence>
<feature type="transmembrane region" description="Helical" evidence="9">
    <location>
        <begin position="91"/>
        <end position="112"/>
    </location>
</feature>
<reference evidence="12 13" key="1">
    <citation type="submission" date="2021-08" db="EMBL/GenBank/DDBJ databases">
        <title>Whole genome sequence of novel Actinomyces species strain MAS-1.</title>
        <authorList>
            <person name="Saito M."/>
            <person name="Kuwahara N."/>
            <person name="Takizawa T."/>
            <person name="Gotouda H."/>
            <person name="Ochiai T."/>
        </authorList>
    </citation>
    <scope>NUCLEOTIDE SEQUENCE [LARGE SCALE GENOMIC DNA]</scope>
    <source>
        <strain evidence="12 13">MAS-1</strain>
    </source>
</reference>
<dbReference type="InterPro" id="IPR036837">
    <property type="entry name" value="Cation_efflux_CTD_sf"/>
</dbReference>
<sequence>MSGQPCTVPPAEACAHAPALDHGRAPAGGIQGGDHAHGPHQERAASSHSHSHSHSHGAGASRGRIAVALALTLGVMVAEVVTAHLTGSLALLADAGHMLTDSAGLVMALVAAHLSTRPATDRSTWGLKRVEVLAAAAQAGILAIVGVLVAVRAVTDLASPPQVASAGMLIMGAAGLAANLLSLLILAPYREGSLNTRAAFLEVLNDALGSVGVLAAAGVIWATGWTRADAMASLLIAVLIAPRALRLLREAASVLLELTPAELDLGQVREHMESVEHVEEVHDLHAWTVATGLPVLTAHVVVRDQCLRDGHAPRILHALQDCVTGHFPVRVEHATFQLEPAGHREHEHLAH</sequence>
<protein>
    <submittedName>
        <fullName evidence="12">Cation transporter</fullName>
    </submittedName>
</protein>
<proteinExistence type="inferred from homology"/>
<feature type="transmembrane region" description="Helical" evidence="9">
    <location>
        <begin position="166"/>
        <end position="187"/>
    </location>
</feature>
<feature type="region of interest" description="Disordered" evidence="8">
    <location>
        <begin position="20"/>
        <end position="59"/>
    </location>
</feature>
<dbReference type="NCBIfam" id="TIGR01297">
    <property type="entry name" value="CDF"/>
    <property type="match status" value="1"/>
</dbReference>
<evidence type="ECO:0000256" key="6">
    <source>
        <dbReference type="ARBA" id="ARBA00023065"/>
    </source>
</evidence>
<dbReference type="Pfam" id="PF01545">
    <property type="entry name" value="Cation_efflux"/>
    <property type="match status" value="1"/>
</dbReference>
<feature type="compositionally biased region" description="Basic and acidic residues" evidence="8">
    <location>
        <begin position="34"/>
        <end position="45"/>
    </location>
</feature>
<evidence type="ECO:0000256" key="4">
    <source>
        <dbReference type="ARBA" id="ARBA00022692"/>
    </source>
</evidence>
<evidence type="ECO:0000259" key="10">
    <source>
        <dbReference type="Pfam" id="PF01545"/>
    </source>
</evidence>
<dbReference type="InterPro" id="IPR058533">
    <property type="entry name" value="Cation_efflux_TM"/>
</dbReference>
<name>A0ABN6KAL3_9ACTO</name>
<evidence type="ECO:0000256" key="7">
    <source>
        <dbReference type="ARBA" id="ARBA00023136"/>
    </source>
</evidence>
<feature type="transmembrane region" description="Helical" evidence="9">
    <location>
        <begin position="132"/>
        <end position="154"/>
    </location>
</feature>
<evidence type="ECO:0000256" key="3">
    <source>
        <dbReference type="ARBA" id="ARBA00022448"/>
    </source>
</evidence>
<feature type="domain" description="Cation efflux protein transmembrane" evidence="10">
    <location>
        <begin position="66"/>
        <end position="256"/>
    </location>
</feature>
<dbReference type="SUPFAM" id="SSF160240">
    <property type="entry name" value="Cation efflux protein cytoplasmic domain-like"/>
    <property type="match status" value="1"/>
</dbReference>
<dbReference type="Pfam" id="PF16916">
    <property type="entry name" value="ZT_dimer"/>
    <property type="match status" value="1"/>
</dbReference>
<keyword evidence="7 9" id="KW-0472">Membrane</keyword>
<dbReference type="InterPro" id="IPR027470">
    <property type="entry name" value="Cation_efflux_CTD"/>
</dbReference>
<accession>A0ABN6KAL3</accession>
<feature type="domain" description="Cation efflux protein cytoplasmic" evidence="11">
    <location>
        <begin position="261"/>
        <end position="340"/>
    </location>
</feature>
<feature type="transmembrane region" description="Helical" evidence="9">
    <location>
        <begin position="65"/>
        <end position="85"/>
    </location>
</feature>
<keyword evidence="4 9" id="KW-0812">Transmembrane</keyword>
<dbReference type="InterPro" id="IPR050681">
    <property type="entry name" value="CDF/SLC30A"/>
</dbReference>
<dbReference type="InterPro" id="IPR027469">
    <property type="entry name" value="Cation_efflux_TMD_sf"/>
</dbReference>
<keyword evidence="5 9" id="KW-1133">Transmembrane helix</keyword>
<comment type="subcellular location">
    <subcellularLocation>
        <location evidence="1">Membrane</location>
        <topology evidence="1">Multi-pass membrane protein</topology>
    </subcellularLocation>
</comment>
<comment type="similarity">
    <text evidence="2">Belongs to the cation diffusion facilitator (CDF) transporter (TC 2.A.4) family. SLC30A subfamily.</text>
</comment>
<organism evidence="12 13">
    <name type="scientific">Actinomyces capricornis</name>
    <dbReference type="NCBI Taxonomy" id="2755559"/>
    <lineage>
        <taxon>Bacteria</taxon>
        <taxon>Bacillati</taxon>
        <taxon>Actinomycetota</taxon>
        <taxon>Actinomycetes</taxon>
        <taxon>Actinomycetales</taxon>
        <taxon>Actinomycetaceae</taxon>
        <taxon>Actinomyces</taxon>
    </lineage>
</organism>
<evidence type="ECO:0000256" key="9">
    <source>
        <dbReference type="SAM" id="Phobius"/>
    </source>
</evidence>
<evidence type="ECO:0000259" key="11">
    <source>
        <dbReference type="Pfam" id="PF16916"/>
    </source>
</evidence>
<evidence type="ECO:0000313" key="13">
    <source>
        <dbReference type="Proteomes" id="UP000824496"/>
    </source>
</evidence>
<feature type="transmembrane region" description="Helical" evidence="9">
    <location>
        <begin position="199"/>
        <end position="224"/>
    </location>
</feature>
<dbReference type="SUPFAM" id="SSF161111">
    <property type="entry name" value="Cation efflux protein transmembrane domain-like"/>
    <property type="match status" value="1"/>
</dbReference>
<dbReference type="InterPro" id="IPR002524">
    <property type="entry name" value="Cation_efflux"/>
</dbReference>
<keyword evidence="6" id="KW-0406">Ion transport</keyword>
<dbReference type="PANTHER" id="PTHR11562:SF17">
    <property type="entry name" value="RE54080P-RELATED"/>
    <property type="match status" value="1"/>
</dbReference>
<evidence type="ECO:0000256" key="2">
    <source>
        <dbReference type="ARBA" id="ARBA00008873"/>
    </source>
</evidence>